<dbReference type="Pfam" id="PF22939">
    <property type="entry name" value="WHD_GPIID"/>
    <property type="match status" value="1"/>
</dbReference>
<dbReference type="InterPro" id="IPR035994">
    <property type="entry name" value="Nucleoside_phosphorylase_sf"/>
</dbReference>
<dbReference type="PROSITE" id="PS50088">
    <property type="entry name" value="ANK_REPEAT"/>
    <property type="match status" value="7"/>
</dbReference>
<feature type="domain" description="Nephrocystin 3-like N-terminal" evidence="4">
    <location>
        <begin position="378"/>
        <end position="538"/>
    </location>
</feature>
<keyword evidence="1" id="KW-0677">Repeat</keyword>
<evidence type="ECO:0000256" key="1">
    <source>
        <dbReference type="ARBA" id="ARBA00022737"/>
    </source>
</evidence>
<feature type="repeat" description="ANK" evidence="2">
    <location>
        <begin position="1288"/>
        <end position="1322"/>
    </location>
</feature>
<dbReference type="GO" id="GO:0003824">
    <property type="term" value="F:catalytic activity"/>
    <property type="evidence" value="ECO:0007669"/>
    <property type="project" value="InterPro"/>
</dbReference>
<dbReference type="Gene3D" id="1.25.40.20">
    <property type="entry name" value="Ankyrin repeat-containing domain"/>
    <property type="match status" value="5"/>
</dbReference>
<feature type="repeat" description="ANK" evidence="2">
    <location>
        <begin position="929"/>
        <end position="961"/>
    </location>
</feature>
<evidence type="ECO:0000313" key="5">
    <source>
        <dbReference type="EMBL" id="KAF9885377.1"/>
    </source>
</evidence>
<gene>
    <name evidence="5" type="ORF">FE257_012995</name>
</gene>
<dbReference type="InterPro" id="IPR053137">
    <property type="entry name" value="NLR-like"/>
</dbReference>
<evidence type="ECO:0000256" key="2">
    <source>
        <dbReference type="PROSITE-ProRule" id="PRU00023"/>
    </source>
</evidence>
<dbReference type="Gene3D" id="3.40.50.1580">
    <property type="entry name" value="Nucleoside phosphorylase domain"/>
    <property type="match status" value="1"/>
</dbReference>
<dbReference type="EMBL" id="VCAU01000097">
    <property type="protein sequence ID" value="KAF9885377.1"/>
    <property type="molecule type" value="Genomic_DNA"/>
</dbReference>
<accession>A0AAD4CGS1</accession>
<dbReference type="SMART" id="SM00248">
    <property type="entry name" value="ANK"/>
    <property type="match status" value="14"/>
</dbReference>
<dbReference type="Proteomes" id="UP001194746">
    <property type="component" value="Unassembled WGS sequence"/>
</dbReference>
<keyword evidence="6" id="KW-1185">Reference proteome</keyword>
<evidence type="ECO:0000259" key="4">
    <source>
        <dbReference type="Pfam" id="PF24883"/>
    </source>
</evidence>
<dbReference type="GO" id="GO:0009116">
    <property type="term" value="P:nucleoside metabolic process"/>
    <property type="evidence" value="ECO:0007669"/>
    <property type="project" value="InterPro"/>
</dbReference>
<dbReference type="InterPro" id="IPR056884">
    <property type="entry name" value="NPHP3-like_N"/>
</dbReference>
<evidence type="ECO:0000259" key="3">
    <source>
        <dbReference type="Pfam" id="PF22939"/>
    </source>
</evidence>
<dbReference type="SUPFAM" id="SSF48403">
    <property type="entry name" value="Ankyrin repeat"/>
    <property type="match status" value="2"/>
</dbReference>
<reference evidence="5" key="1">
    <citation type="journal article" date="2019" name="Beilstein J. Org. Chem.">
        <title>Nanangenines: drimane sesquiterpenoids as the dominant metabolite cohort of a novel Australian fungus, Aspergillus nanangensis.</title>
        <authorList>
            <person name="Lacey H.J."/>
            <person name="Gilchrist C.L.M."/>
            <person name="Crombie A."/>
            <person name="Kalaitzis J.A."/>
            <person name="Vuong D."/>
            <person name="Rutledge P.J."/>
            <person name="Turner P."/>
            <person name="Pitt J.I."/>
            <person name="Lacey E."/>
            <person name="Chooi Y.H."/>
            <person name="Piggott A.M."/>
        </authorList>
    </citation>
    <scope>NUCLEOTIDE SEQUENCE</scope>
    <source>
        <strain evidence="5">MST-FP2251</strain>
    </source>
</reference>
<sequence>MTGPNDYTVGWICALPCEYAAAQSCLDEEHDDLSVDDSQGDNHDFTLGQIGKHNVVIAVLPKGGHGTTSATAVARDMLHCFPNIRIGLMVGIGGGMPTEQDIRLGDVVVSAPQNGMSGVFQYDFGKSVQDQAFVYTGVLDQPPVALRAAMAKTEARYDLKGHQIEERLNAILSENPRLRQKYSRPSPTTDLLFKPGLTHDSICNHKTGCVNDQINLVLREERSQCEAIAIHYGTIASGNQLIKNAAIRDMLSKEKNILCFEMEAAGLMNHFPCAVIRGICDYSDSHKNDQWQGYAALTAALYTKDLLSQLSPHKTNVEKRMAEILSHVDKAMSRTETGVRNVESKLKMQEYNTILNWISDLDHGLQLSDYLSRCTPETGAWFLESAEFNEWLAGPQQLLFCPGIPGAGKTMISSIVVDHLHRVFRNEKRVGIAFAFIGYQTQMSYLDLLRGLLKQLIPNPAPDEVIGLYEYHTQKGTRPSLDEIFNTLCTVIRHFSRTFIVLDGLDEIPASDGVRSRIVTGLFNIQDAVCANIAVTSRPISGIVESFQRRSIRRDIRATDDDVHRFIDDEILTFEPWIREADGLKRNITDAVVKATDGMFLLAQLHLNTLHRETTIANISKTLEDLPAGSLAYNHAYENIMTRITNQPKNYKSLALHVLAWITRSHRPIQIPELEHALAASDGSSELDKHNVPQLSLMVEVCAGLITYSKKLATIQLVHYTASEYFEKYWSLWFPEANQYMARVLINYLRYDRFSVPFVAENWIEYHQRLESHPLYDYAARYWGEHAREGYPQIRGLVAGFLRNTTNLMNTVHAFTRSDTFSVGHISRLERVTGLHVAAYFGLIDQIKELIGEGTALGAADSYGQTALHWAAKNGQQQAVQVLSNEGLDVNARNVEFESPLHYAAVQASEGLVRFLVSVGSQIEARNSAGETPLLVAARSMNVGALKGLLGSGANPNASDDMDRNALHVTITTSEKECAEVVRLLLLHGVDFRLCDAHNMTPLHYAVAKGTPRLVDIFLEAGADINMGISRKFDKNTPHPICTKAGLSSIALKANDHEPDGLTPLHFAARAGNWRMTEYLLRKGANANTRCYCQDTPLHVAIRRGLLDEQRDCMRSMDQISLPMHDAWTNDRWHVEVVCDLISDYESEDADEIMNYVNEQRLGVVNSLLESPKIEVNAENIQQDCPLHLVRYSDPNATAIVSNLLDMGADVFARDGKGRSILHLACKANACSIVDDLLNRGCSIDTADYQGYNALHSAIRAGRYETVQKIFSRDEDSARVHCLNVDAQGRNLLHHYLQGHSAQSDMVILLLSYGARVNCTDNNDHTPLSTFLSRFKLGDRVKTCQILLEHGADSLWTGPDGRNLAHLAACHHELEPGVLVALSNYGLNLSKKDKGGKSIVHYGAIGGSLSLEVTTFLHEQNLLNLHDKDDSGKTPHDYALEEANKMRDPNLFPGSRWRQSLETLRSFS</sequence>
<dbReference type="InterPro" id="IPR002110">
    <property type="entry name" value="Ankyrin_rpt"/>
</dbReference>
<protein>
    <recommendedName>
        <fullName evidence="7">Nucleoside phosphorylase domain-containing protein</fullName>
    </recommendedName>
</protein>
<evidence type="ECO:0008006" key="7">
    <source>
        <dbReference type="Google" id="ProtNLM"/>
    </source>
</evidence>
<dbReference type="Pfam" id="PF12796">
    <property type="entry name" value="Ank_2"/>
    <property type="match status" value="4"/>
</dbReference>
<dbReference type="PANTHER" id="PTHR46082:SF11">
    <property type="entry name" value="AAA+ ATPASE DOMAIN-CONTAINING PROTEIN-RELATED"/>
    <property type="match status" value="1"/>
</dbReference>
<dbReference type="Pfam" id="PF24883">
    <property type="entry name" value="NPHP3_N"/>
    <property type="match status" value="1"/>
</dbReference>
<evidence type="ECO:0000313" key="6">
    <source>
        <dbReference type="Proteomes" id="UP001194746"/>
    </source>
</evidence>
<dbReference type="InterPro" id="IPR054471">
    <property type="entry name" value="GPIID_WHD"/>
</dbReference>
<comment type="caution">
    <text evidence="5">The sequence shown here is derived from an EMBL/GenBank/DDBJ whole genome shotgun (WGS) entry which is preliminary data.</text>
</comment>
<reference evidence="5" key="2">
    <citation type="submission" date="2020-02" db="EMBL/GenBank/DDBJ databases">
        <authorList>
            <person name="Gilchrist C.L.M."/>
            <person name="Chooi Y.-H."/>
        </authorList>
    </citation>
    <scope>NUCLEOTIDE SEQUENCE</scope>
    <source>
        <strain evidence="5">MST-FP2251</strain>
    </source>
</reference>
<dbReference type="Gene3D" id="3.40.50.300">
    <property type="entry name" value="P-loop containing nucleotide triphosphate hydrolases"/>
    <property type="match status" value="1"/>
</dbReference>
<dbReference type="PRINTS" id="PR01415">
    <property type="entry name" value="ANKYRIN"/>
</dbReference>
<feature type="domain" description="GPI inositol-deacylase winged helix" evidence="3">
    <location>
        <begin position="648"/>
        <end position="726"/>
    </location>
</feature>
<feature type="repeat" description="ANK" evidence="2">
    <location>
        <begin position="896"/>
        <end position="928"/>
    </location>
</feature>
<proteinExistence type="predicted"/>
<dbReference type="PROSITE" id="PS50297">
    <property type="entry name" value="ANK_REP_REGION"/>
    <property type="match status" value="6"/>
</dbReference>
<feature type="repeat" description="ANK" evidence="2">
    <location>
        <begin position="1060"/>
        <end position="1092"/>
    </location>
</feature>
<feature type="repeat" description="ANK" evidence="2">
    <location>
        <begin position="863"/>
        <end position="895"/>
    </location>
</feature>
<feature type="repeat" description="ANK" evidence="2">
    <location>
        <begin position="1217"/>
        <end position="1249"/>
    </location>
</feature>
<dbReference type="InterPro" id="IPR027417">
    <property type="entry name" value="P-loop_NTPase"/>
</dbReference>
<dbReference type="PANTHER" id="PTHR46082">
    <property type="entry name" value="ATP/GTP-BINDING PROTEIN-RELATED"/>
    <property type="match status" value="1"/>
</dbReference>
<name>A0AAD4CGS1_ASPNN</name>
<organism evidence="5 6">
    <name type="scientific">Aspergillus nanangensis</name>
    <dbReference type="NCBI Taxonomy" id="2582783"/>
    <lineage>
        <taxon>Eukaryota</taxon>
        <taxon>Fungi</taxon>
        <taxon>Dikarya</taxon>
        <taxon>Ascomycota</taxon>
        <taxon>Pezizomycotina</taxon>
        <taxon>Eurotiomycetes</taxon>
        <taxon>Eurotiomycetidae</taxon>
        <taxon>Eurotiales</taxon>
        <taxon>Aspergillaceae</taxon>
        <taxon>Aspergillus</taxon>
        <taxon>Aspergillus subgen. Circumdati</taxon>
    </lineage>
</organism>
<dbReference type="InterPro" id="IPR036770">
    <property type="entry name" value="Ankyrin_rpt-contain_sf"/>
</dbReference>
<keyword evidence="2" id="KW-0040">ANK repeat</keyword>
<dbReference type="SUPFAM" id="SSF52540">
    <property type="entry name" value="P-loop containing nucleoside triphosphate hydrolases"/>
    <property type="match status" value="1"/>
</dbReference>
<dbReference type="SUPFAM" id="SSF53167">
    <property type="entry name" value="Purine and uridine phosphorylases"/>
    <property type="match status" value="1"/>
</dbReference>
<feature type="repeat" description="ANK" evidence="2">
    <location>
        <begin position="998"/>
        <end position="1030"/>
    </location>
</feature>